<organism evidence="2 3">
    <name type="scientific">Microdochium trichocladiopsis</name>
    <dbReference type="NCBI Taxonomy" id="1682393"/>
    <lineage>
        <taxon>Eukaryota</taxon>
        <taxon>Fungi</taxon>
        <taxon>Dikarya</taxon>
        <taxon>Ascomycota</taxon>
        <taxon>Pezizomycotina</taxon>
        <taxon>Sordariomycetes</taxon>
        <taxon>Xylariomycetidae</taxon>
        <taxon>Xylariales</taxon>
        <taxon>Microdochiaceae</taxon>
        <taxon>Microdochium</taxon>
    </lineage>
</organism>
<evidence type="ECO:0000313" key="2">
    <source>
        <dbReference type="EMBL" id="KAH7041393.1"/>
    </source>
</evidence>
<evidence type="ECO:0000313" key="3">
    <source>
        <dbReference type="Proteomes" id="UP000756346"/>
    </source>
</evidence>
<dbReference type="InterPro" id="IPR008030">
    <property type="entry name" value="NmrA-like"/>
</dbReference>
<accession>A0A9P8YJY1</accession>
<dbReference type="PANTHER" id="PTHR43162:SF1">
    <property type="entry name" value="PRESTALK A DIFFERENTIATION PROTEIN A"/>
    <property type="match status" value="1"/>
</dbReference>
<keyword evidence="3" id="KW-1185">Reference proteome</keyword>
<dbReference type="OrthoDB" id="419598at2759"/>
<gene>
    <name evidence="2" type="ORF">B0I36DRAFT_312749</name>
</gene>
<sequence>MTPAPVIVIGATGDVGSAAARFAEQHGSSVVLAVRDLEKPVPGLSAAAEKAGRYERVQIDLFRPDTIEAAVRTTGAKRAFLYATLGSQDIVPDIIGALKAGGVEFVVFLSTVSIATAGDDLSQVGPEKYIPWLHAQYEIQLEKTFGKQGYVALRAGFFSSNMRWYYGGIAKGEVRVAYPDALLELCTPEDLGRVAASFLSQKPETVTDEPAIVLSGPEPVTLRHALEIIGTVLGRPIRVVRVDQEENVQEMKQMLGDATARTLVQEFVERETAGDDVKRIIEEGAVNMRKYAHGGQNMEKWAQENKDSIIAALSGSG</sequence>
<dbReference type="InterPro" id="IPR051604">
    <property type="entry name" value="Ergot_Alk_Oxidoreductase"/>
</dbReference>
<comment type="caution">
    <text evidence="2">The sequence shown here is derived from an EMBL/GenBank/DDBJ whole genome shotgun (WGS) entry which is preliminary data.</text>
</comment>
<feature type="domain" description="NmrA-like" evidence="1">
    <location>
        <begin position="6"/>
        <end position="276"/>
    </location>
</feature>
<dbReference type="PANTHER" id="PTHR43162">
    <property type="match status" value="1"/>
</dbReference>
<dbReference type="Proteomes" id="UP000756346">
    <property type="component" value="Unassembled WGS sequence"/>
</dbReference>
<dbReference type="Gene3D" id="3.40.50.720">
    <property type="entry name" value="NAD(P)-binding Rossmann-like Domain"/>
    <property type="match status" value="1"/>
</dbReference>
<dbReference type="AlphaFoldDB" id="A0A9P8YJY1"/>
<proteinExistence type="predicted"/>
<dbReference type="EMBL" id="JAGTJQ010000001">
    <property type="protein sequence ID" value="KAH7041393.1"/>
    <property type="molecule type" value="Genomic_DNA"/>
</dbReference>
<protein>
    <recommendedName>
        <fullName evidence="1">NmrA-like domain-containing protein</fullName>
    </recommendedName>
</protein>
<reference evidence="2" key="1">
    <citation type="journal article" date="2021" name="Nat. Commun.">
        <title>Genetic determinants of endophytism in the Arabidopsis root mycobiome.</title>
        <authorList>
            <person name="Mesny F."/>
            <person name="Miyauchi S."/>
            <person name="Thiergart T."/>
            <person name="Pickel B."/>
            <person name="Atanasova L."/>
            <person name="Karlsson M."/>
            <person name="Huettel B."/>
            <person name="Barry K.W."/>
            <person name="Haridas S."/>
            <person name="Chen C."/>
            <person name="Bauer D."/>
            <person name="Andreopoulos W."/>
            <person name="Pangilinan J."/>
            <person name="LaButti K."/>
            <person name="Riley R."/>
            <person name="Lipzen A."/>
            <person name="Clum A."/>
            <person name="Drula E."/>
            <person name="Henrissat B."/>
            <person name="Kohler A."/>
            <person name="Grigoriev I.V."/>
            <person name="Martin F.M."/>
            <person name="Hacquard S."/>
        </authorList>
    </citation>
    <scope>NUCLEOTIDE SEQUENCE</scope>
    <source>
        <strain evidence="2">MPI-CAGE-CH-0230</strain>
    </source>
</reference>
<dbReference type="GeneID" id="70182086"/>
<name>A0A9P8YJY1_9PEZI</name>
<dbReference type="RefSeq" id="XP_046019448.1">
    <property type="nucleotide sequence ID" value="XM_046152540.1"/>
</dbReference>
<evidence type="ECO:0000259" key="1">
    <source>
        <dbReference type="Pfam" id="PF05368"/>
    </source>
</evidence>
<dbReference type="SUPFAM" id="SSF51735">
    <property type="entry name" value="NAD(P)-binding Rossmann-fold domains"/>
    <property type="match status" value="1"/>
</dbReference>
<dbReference type="Pfam" id="PF05368">
    <property type="entry name" value="NmrA"/>
    <property type="match status" value="1"/>
</dbReference>
<dbReference type="InterPro" id="IPR036291">
    <property type="entry name" value="NAD(P)-bd_dom_sf"/>
</dbReference>